<comment type="caution">
    <text evidence="1">The sequence shown here is derived from an EMBL/GenBank/DDBJ whole genome shotgun (WGS) entry which is preliminary data.</text>
</comment>
<proteinExistence type="predicted"/>
<dbReference type="EMBL" id="QFVR01000038">
    <property type="protein sequence ID" value="PWI23233.1"/>
    <property type="molecule type" value="Genomic_DNA"/>
</dbReference>
<reference evidence="1 2" key="1">
    <citation type="submission" date="2018-05" db="EMBL/GenBank/DDBJ databases">
        <title>Kurthia sibirica genome sequence.</title>
        <authorList>
            <person name="Maclea K.S."/>
            <person name="Goen A.E."/>
        </authorList>
    </citation>
    <scope>NUCLEOTIDE SEQUENCE [LARGE SCALE GENOMIC DNA]</scope>
    <source>
        <strain evidence="1 2">ATCC 49154</strain>
    </source>
</reference>
<dbReference type="AlphaFoldDB" id="A0A2U3AFB6"/>
<evidence type="ECO:0000313" key="1">
    <source>
        <dbReference type="EMBL" id="PWI23233.1"/>
    </source>
</evidence>
<dbReference type="RefSeq" id="WP_109307450.1">
    <property type="nucleotide sequence ID" value="NZ_BJUF01000072.1"/>
</dbReference>
<keyword evidence="2" id="KW-1185">Reference proteome</keyword>
<name>A0A2U3AFB6_9BACL</name>
<gene>
    <name evidence="1" type="ORF">DEX24_16335</name>
</gene>
<sequence>MNDIKKTILATISIAIIAIPMYAHAYSKSVSFDLSSSIKGTTKFSLDSAKTTVTVDGNTYYASGKVSPDKSDYTPDLYKSVFTNYSFRTQATGVTKTYSLGTISAGSYVLNFTKNTTNLYGERIKGSATVKQ</sequence>
<dbReference type="Proteomes" id="UP000245938">
    <property type="component" value="Unassembled WGS sequence"/>
</dbReference>
<evidence type="ECO:0000313" key="2">
    <source>
        <dbReference type="Proteomes" id="UP000245938"/>
    </source>
</evidence>
<protein>
    <submittedName>
        <fullName evidence="1">Uncharacterized protein</fullName>
    </submittedName>
</protein>
<accession>A0A2U3AFB6</accession>
<organism evidence="1 2">
    <name type="scientific">Kurthia sibirica</name>
    <dbReference type="NCBI Taxonomy" id="202750"/>
    <lineage>
        <taxon>Bacteria</taxon>
        <taxon>Bacillati</taxon>
        <taxon>Bacillota</taxon>
        <taxon>Bacilli</taxon>
        <taxon>Bacillales</taxon>
        <taxon>Caryophanaceae</taxon>
        <taxon>Kurthia</taxon>
    </lineage>
</organism>